<keyword evidence="2" id="KW-0333">Golgi apparatus</keyword>
<dbReference type="Proteomes" id="UP000540698">
    <property type="component" value="Unassembled WGS sequence"/>
</dbReference>
<evidence type="ECO:0000256" key="2">
    <source>
        <dbReference type="ARBA" id="ARBA00023034"/>
    </source>
</evidence>
<sequence length="137" mass="14991">MNLLAGDLMLLLLDERTWRSMADSTRTPRVLAGAVLLDLIDAGAIRPAGPGDEAKPGRIVVSANKSADPNRGDLSVDRTHRRSGRAEAASAAHRWLTVEYATVGRRKCLSRDRVRTTRFSRLALAHRHGPSPAYRLA</sequence>
<dbReference type="GO" id="GO:0070273">
    <property type="term" value="F:phosphatidylinositol-4-phosphate binding"/>
    <property type="evidence" value="ECO:0007669"/>
    <property type="project" value="InterPro"/>
</dbReference>
<dbReference type="InterPro" id="IPR008628">
    <property type="entry name" value="GPP34-like"/>
</dbReference>
<dbReference type="GO" id="GO:0012505">
    <property type="term" value="C:endomembrane system"/>
    <property type="evidence" value="ECO:0007669"/>
    <property type="project" value="UniProtKB-ARBA"/>
</dbReference>
<dbReference type="AlphaFoldDB" id="A0A7X6L1F5"/>
<organism evidence="6 7">
    <name type="scientific">Nocardia gamkensis</name>
    <dbReference type="NCBI Taxonomy" id="352869"/>
    <lineage>
        <taxon>Bacteria</taxon>
        <taxon>Bacillati</taxon>
        <taxon>Actinomycetota</taxon>
        <taxon>Actinomycetes</taxon>
        <taxon>Mycobacteriales</taxon>
        <taxon>Nocardiaceae</taxon>
        <taxon>Nocardia</taxon>
    </lineage>
</organism>
<keyword evidence="4" id="KW-0472">Membrane</keyword>
<dbReference type="RefSeq" id="WP_062970011.1">
    <property type="nucleotide sequence ID" value="NZ_JAAXOS010000003.1"/>
</dbReference>
<gene>
    <name evidence="6" type="ORF">HGB38_06510</name>
</gene>
<dbReference type="Gene3D" id="1.10.3630.10">
    <property type="entry name" value="yeast vps74-n-term truncation variant domain like"/>
    <property type="match status" value="1"/>
</dbReference>
<feature type="compositionally biased region" description="Basic and acidic residues" evidence="5">
    <location>
        <begin position="68"/>
        <end position="78"/>
    </location>
</feature>
<dbReference type="Pfam" id="PF05719">
    <property type="entry name" value="GPP34"/>
    <property type="match status" value="1"/>
</dbReference>
<keyword evidence="7" id="KW-1185">Reference proteome</keyword>
<protein>
    <submittedName>
        <fullName evidence="6">Uncharacterized protein</fullName>
    </submittedName>
</protein>
<evidence type="ECO:0000256" key="4">
    <source>
        <dbReference type="ARBA" id="ARBA00023136"/>
    </source>
</evidence>
<evidence type="ECO:0000313" key="6">
    <source>
        <dbReference type="EMBL" id="NKY25879.1"/>
    </source>
</evidence>
<evidence type="ECO:0000256" key="5">
    <source>
        <dbReference type="SAM" id="MobiDB-lite"/>
    </source>
</evidence>
<feature type="region of interest" description="Disordered" evidence="5">
    <location>
        <begin position="63"/>
        <end position="85"/>
    </location>
</feature>
<evidence type="ECO:0000256" key="1">
    <source>
        <dbReference type="ARBA" id="ARBA00004255"/>
    </source>
</evidence>
<comment type="subcellular location">
    <subcellularLocation>
        <location evidence="1">Golgi apparatus membrane</location>
        <topology evidence="1">Peripheral membrane protein</topology>
        <orientation evidence="1">Cytoplasmic side</orientation>
    </subcellularLocation>
</comment>
<accession>A0A7X6L1F5</accession>
<evidence type="ECO:0000256" key="3">
    <source>
        <dbReference type="ARBA" id="ARBA00023121"/>
    </source>
</evidence>
<reference evidence="6 7" key="1">
    <citation type="submission" date="2020-04" db="EMBL/GenBank/DDBJ databases">
        <title>MicrobeNet Type strains.</title>
        <authorList>
            <person name="Nicholson A.C."/>
        </authorList>
    </citation>
    <scope>NUCLEOTIDE SEQUENCE [LARGE SCALE GENOMIC DNA]</scope>
    <source>
        <strain evidence="6 7">DSM 44956</strain>
    </source>
</reference>
<comment type="caution">
    <text evidence="6">The sequence shown here is derived from an EMBL/GenBank/DDBJ whole genome shotgun (WGS) entry which is preliminary data.</text>
</comment>
<dbReference type="EMBL" id="JAAXOS010000003">
    <property type="protein sequence ID" value="NKY25879.1"/>
    <property type="molecule type" value="Genomic_DNA"/>
</dbReference>
<dbReference type="GO" id="GO:0005737">
    <property type="term" value="C:cytoplasm"/>
    <property type="evidence" value="ECO:0007669"/>
    <property type="project" value="UniProtKB-ARBA"/>
</dbReference>
<keyword evidence="3" id="KW-0446">Lipid-binding</keyword>
<name>A0A7X6L1F5_9NOCA</name>
<dbReference type="InterPro" id="IPR038261">
    <property type="entry name" value="GPP34-like_sf"/>
</dbReference>
<proteinExistence type="predicted"/>
<evidence type="ECO:0000313" key="7">
    <source>
        <dbReference type="Proteomes" id="UP000540698"/>
    </source>
</evidence>